<proteinExistence type="predicted"/>
<keyword evidence="2" id="KW-0812">Transmembrane</keyword>
<organism evidence="2 3">
    <name type="scientific">Lithospermum erythrorhizon</name>
    <name type="common">Purple gromwell</name>
    <name type="synonym">Lithospermum officinale var. erythrorhizon</name>
    <dbReference type="NCBI Taxonomy" id="34254"/>
    <lineage>
        <taxon>Eukaryota</taxon>
        <taxon>Viridiplantae</taxon>
        <taxon>Streptophyta</taxon>
        <taxon>Embryophyta</taxon>
        <taxon>Tracheophyta</taxon>
        <taxon>Spermatophyta</taxon>
        <taxon>Magnoliopsida</taxon>
        <taxon>eudicotyledons</taxon>
        <taxon>Gunneridae</taxon>
        <taxon>Pentapetalae</taxon>
        <taxon>asterids</taxon>
        <taxon>lamiids</taxon>
        <taxon>Boraginales</taxon>
        <taxon>Boraginaceae</taxon>
        <taxon>Boraginoideae</taxon>
        <taxon>Lithospermeae</taxon>
        <taxon>Lithospermum</taxon>
    </lineage>
</organism>
<accession>A0AAV3R8V8</accession>
<sequence>MNVKTVFLNGNLEEEIYMSQLEGFLVEGQEHMVCKLKRSIYGLKQASRQWYFKFNNTVISFGFKENTVDQCIYLKVSGSKFIFLVLYVDDILLATNDLGLLHNTKSFLSKNFEMKDMGEASYVIGIEIFRDRSQGLLRLSQKVYINKVLERFRMVSCSPSVAPIRKGDKFSLMQCPKNELERKEMENIPYAPVVGSLMYAQTCTRPDISFDVGMLGRYQSNPRMDHWKATKKVLRYLQGTKDHMLTYKRRYLLEKCEAVRHCCIQAEFVACFMARNHGLWLRNFISGLGIVDTIAKPLKIYCDNVVEVFFSKNDKYSSGAKRIDLKYLAVKEDVRERRVSIEHISTRLMIADLLTKGLPPKTFNDHVERMGIIEKC</sequence>
<dbReference type="PANTHER" id="PTHR11439">
    <property type="entry name" value="GAG-POL-RELATED RETROTRANSPOSON"/>
    <property type="match status" value="1"/>
</dbReference>
<dbReference type="PANTHER" id="PTHR11439:SF467">
    <property type="entry name" value="INTEGRASE CATALYTIC DOMAIN-CONTAINING PROTEIN"/>
    <property type="match status" value="1"/>
</dbReference>
<dbReference type="Pfam" id="PF07727">
    <property type="entry name" value="RVT_2"/>
    <property type="match status" value="1"/>
</dbReference>
<gene>
    <name evidence="2" type="ORF">LIER_24949</name>
</gene>
<dbReference type="InterPro" id="IPR043502">
    <property type="entry name" value="DNA/RNA_pol_sf"/>
</dbReference>
<dbReference type="SUPFAM" id="SSF56672">
    <property type="entry name" value="DNA/RNA polymerases"/>
    <property type="match status" value="1"/>
</dbReference>
<name>A0AAV3R8V8_LITER</name>
<reference evidence="2 3" key="1">
    <citation type="submission" date="2024-01" db="EMBL/GenBank/DDBJ databases">
        <title>The complete chloroplast genome sequence of Lithospermum erythrorhizon: insights into the phylogenetic relationship among Boraginaceae species and the maternal lineages of purple gromwells.</title>
        <authorList>
            <person name="Okada T."/>
            <person name="Watanabe K."/>
        </authorList>
    </citation>
    <scope>NUCLEOTIDE SEQUENCE [LARGE SCALE GENOMIC DNA]</scope>
</reference>
<keyword evidence="3" id="KW-1185">Reference proteome</keyword>
<keyword evidence="2" id="KW-0675">Receptor</keyword>
<dbReference type="AlphaFoldDB" id="A0AAV3R8V8"/>
<comment type="caution">
    <text evidence="2">The sequence shown here is derived from an EMBL/GenBank/DDBJ whole genome shotgun (WGS) entry which is preliminary data.</text>
</comment>
<evidence type="ECO:0000259" key="1">
    <source>
        <dbReference type="Pfam" id="PF07727"/>
    </source>
</evidence>
<keyword evidence="2" id="KW-0472">Membrane</keyword>
<evidence type="ECO:0000313" key="2">
    <source>
        <dbReference type="EMBL" id="GAA0170757.1"/>
    </source>
</evidence>
<feature type="domain" description="Reverse transcriptase Ty1/copia-type" evidence="1">
    <location>
        <begin position="1"/>
        <end position="165"/>
    </location>
</feature>
<dbReference type="InterPro" id="IPR013103">
    <property type="entry name" value="RVT_2"/>
</dbReference>
<dbReference type="CDD" id="cd09272">
    <property type="entry name" value="RNase_HI_RT_Ty1"/>
    <property type="match status" value="1"/>
</dbReference>
<protein>
    <submittedName>
        <fullName evidence="2">Transmembrane signal receptor</fullName>
    </submittedName>
</protein>
<evidence type="ECO:0000313" key="3">
    <source>
        <dbReference type="Proteomes" id="UP001454036"/>
    </source>
</evidence>
<dbReference type="Proteomes" id="UP001454036">
    <property type="component" value="Unassembled WGS sequence"/>
</dbReference>
<dbReference type="EMBL" id="BAABME010007381">
    <property type="protein sequence ID" value="GAA0170757.1"/>
    <property type="molecule type" value="Genomic_DNA"/>
</dbReference>